<organism evidence="2 3">
    <name type="scientific">Marchantia polymorpha</name>
    <name type="common">Common liverwort</name>
    <name type="synonym">Marchantia aquatica</name>
    <dbReference type="NCBI Taxonomy" id="3197"/>
    <lineage>
        <taxon>Eukaryota</taxon>
        <taxon>Viridiplantae</taxon>
        <taxon>Streptophyta</taxon>
        <taxon>Embryophyta</taxon>
        <taxon>Marchantiophyta</taxon>
        <taxon>Marchantiopsida</taxon>
        <taxon>Marchantiidae</taxon>
        <taxon>Marchantiales</taxon>
        <taxon>Marchantiaceae</taxon>
        <taxon>Marchantia</taxon>
    </lineage>
</organism>
<evidence type="ECO:0000313" key="2">
    <source>
        <dbReference type="EMBL" id="PTQ40359.1"/>
    </source>
</evidence>
<protein>
    <submittedName>
        <fullName evidence="2">Uncharacterized protein</fullName>
    </submittedName>
</protein>
<feature type="compositionally biased region" description="Basic and acidic residues" evidence="1">
    <location>
        <begin position="512"/>
        <end position="525"/>
    </location>
</feature>
<feature type="compositionally biased region" description="Basic and acidic residues" evidence="1">
    <location>
        <begin position="171"/>
        <end position="188"/>
    </location>
</feature>
<dbReference type="Gramene" id="Mp2g21730.2">
    <property type="protein sequence ID" value="Mp2g21730.2.cds"/>
    <property type="gene ID" value="Mp2g21730"/>
</dbReference>
<accession>A0A2R6X2M4</accession>
<dbReference type="OrthoDB" id="1911931at2759"/>
<dbReference type="Proteomes" id="UP000244005">
    <property type="component" value="Unassembled WGS sequence"/>
</dbReference>
<feature type="compositionally biased region" description="Low complexity" evidence="1">
    <location>
        <begin position="91"/>
        <end position="106"/>
    </location>
</feature>
<sequence>MAVAAFKSTTKRSCNIGGGNPADGSYMPSEPDTPTRGRHRRSRSFSDFSSRYFSDSGSLAESSYSHLDSIFNKARASTRHQSSDSESDADSVYSRYTARSRSSAVSEYGGSARYRAQTGNTKGTRQGGLRRSSSNLTESSLSGLRRSSSSRDLSRDHSDSPLEPYYRRGYRHGDDQASRDHPEEEKTIRAVHTQKKRPSRSLDLSCNPTSEAWWSFQSWEPSARELDAITLYDAMRAEMRKAVSDIRNEIEQKSMSKEVVVPSSPFPGGLQITIPGSSAADGADSTVADIRREYAAKLEQSEKRAQELWSQLAVEERRCLDLVKVVKELVPGQPASRSKPQPRAPPPPSKPFMGPDVEKQLVSKSLDEDAQRFFEECISGLDPMSANDTLSTSFGKKEMQSPTWSLKDMSFSPQKRDMVRTSEKKTLVLEPLISFCAQIEQTGRCTGKSKTTFFQKTILNDDGLVLPWLQWETDLEFLPQEYHVKDKDEEEDIIATFTAGTSRALTSPTSSVRRDSRQRSKEKQDSQSLDLSLGVSGLGCLSNGESSCWKSVDFGYMKNVAVSSIYERGRDDGRVDVEKFVLQRMWLRQRIKQGRILVCGGMR</sequence>
<gene>
    <name evidence="2" type="ORF">MARPO_0040s0042</name>
</gene>
<feature type="region of interest" description="Disordered" evidence="1">
    <location>
        <begin position="505"/>
        <end position="528"/>
    </location>
</feature>
<dbReference type="EMBL" id="KZ772712">
    <property type="protein sequence ID" value="PTQ40359.1"/>
    <property type="molecule type" value="Genomic_DNA"/>
</dbReference>
<proteinExistence type="predicted"/>
<evidence type="ECO:0000256" key="1">
    <source>
        <dbReference type="SAM" id="MobiDB-lite"/>
    </source>
</evidence>
<feature type="compositionally biased region" description="Low complexity" evidence="1">
    <location>
        <begin position="129"/>
        <end position="151"/>
    </location>
</feature>
<dbReference type="PANTHER" id="PTHR34466:SF3">
    <property type="entry name" value="OS11G0129800 PROTEIN"/>
    <property type="match status" value="1"/>
</dbReference>
<feature type="region of interest" description="Disordered" evidence="1">
    <location>
        <begin position="1"/>
        <end position="59"/>
    </location>
</feature>
<feature type="region of interest" description="Disordered" evidence="1">
    <location>
        <begin position="331"/>
        <end position="356"/>
    </location>
</feature>
<feature type="compositionally biased region" description="Low complexity" evidence="1">
    <location>
        <begin position="45"/>
        <end position="58"/>
    </location>
</feature>
<dbReference type="AlphaFoldDB" id="A0A2R6X2M4"/>
<name>A0A2R6X2M4_MARPO</name>
<feature type="region of interest" description="Disordered" evidence="1">
    <location>
        <begin position="74"/>
        <end position="206"/>
    </location>
</feature>
<reference evidence="3" key="1">
    <citation type="journal article" date="2017" name="Cell">
        <title>Insights into land plant evolution garnered from the Marchantia polymorpha genome.</title>
        <authorList>
            <person name="Bowman J.L."/>
            <person name="Kohchi T."/>
            <person name="Yamato K.T."/>
            <person name="Jenkins J."/>
            <person name="Shu S."/>
            <person name="Ishizaki K."/>
            <person name="Yamaoka S."/>
            <person name="Nishihama R."/>
            <person name="Nakamura Y."/>
            <person name="Berger F."/>
            <person name="Adam C."/>
            <person name="Aki S.S."/>
            <person name="Althoff F."/>
            <person name="Araki T."/>
            <person name="Arteaga-Vazquez M.A."/>
            <person name="Balasubrmanian S."/>
            <person name="Barry K."/>
            <person name="Bauer D."/>
            <person name="Boehm C.R."/>
            <person name="Briginshaw L."/>
            <person name="Caballero-Perez J."/>
            <person name="Catarino B."/>
            <person name="Chen F."/>
            <person name="Chiyoda S."/>
            <person name="Chovatia M."/>
            <person name="Davies K.M."/>
            <person name="Delmans M."/>
            <person name="Demura T."/>
            <person name="Dierschke T."/>
            <person name="Dolan L."/>
            <person name="Dorantes-Acosta A.E."/>
            <person name="Eklund D.M."/>
            <person name="Florent S.N."/>
            <person name="Flores-Sandoval E."/>
            <person name="Fujiyama A."/>
            <person name="Fukuzawa H."/>
            <person name="Galik B."/>
            <person name="Grimanelli D."/>
            <person name="Grimwood J."/>
            <person name="Grossniklaus U."/>
            <person name="Hamada T."/>
            <person name="Haseloff J."/>
            <person name="Hetherington A.J."/>
            <person name="Higo A."/>
            <person name="Hirakawa Y."/>
            <person name="Hundley H.N."/>
            <person name="Ikeda Y."/>
            <person name="Inoue K."/>
            <person name="Inoue S.I."/>
            <person name="Ishida S."/>
            <person name="Jia Q."/>
            <person name="Kakita M."/>
            <person name="Kanazawa T."/>
            <person name="Kawai Y."/>
            <person name="Kawashima T."/>
            <person name="Kennedy M."/>
            <person name="Kinose K."/>
            <person name="Kinoshita T."/>
            <person name="Kohara Y."/>
            <person name="Koide E."/>
            <person name="Komatsu K."/>
            <person name="Kopischke S."/>
            <person name="Kubo M."/>
            <person name="Kyozuka J."/>
            <person name="Lagercrantz U."/>
            <person name="Lin S.S."/>
            <person name="Lindquist E."/>
            <person name="Lipzen A.M."/>
            <person name="Lu C.W."/>
            <person name="De Luna E."/>
            <person name="Martienssen R.A."/>
            <person name="Minamino N."/>
            <person name="Mizutani M."/>
            <person name="Mizutani M."/>
            <person name="Mochizuki N."/>
            <person name="Monte I."/>
            <person name="Mosher R."/>
            <person name="Nagasaki H."/>
            <person name="Nakagami H."/>
            <person name="Naramoto S."/>
            <person name="Nishitani K."/>
            <person name="Ohtani M."/>
            <person name="Okamoto T."/>
            <person name="Okumura M."/>
            <person name="Phillips J."/>
            <person name="Pollak B."/>
            <person name="Reinders A."/>
            <person name="Rovekamp M."/>
            <person name="Sano R."/>
            <person name="Sawa S."/>
            <person name="Schmid M.W."/>
            <person name="Shirakawa M."/>
            <person name="Solano R."/>
            <person name="Spunde A."/>
            <person name="Suetsugu N."/>
            <person name="Sugano S."/>
            <person name="Sugiyama A."/>
            <person name="Sun R."/>
            <person name="Suzuki Y."/>
            <person name="Takenaka M."/>
            <person name="Takezawa D."/>
            <person name="Tomogane H."/>
            <person name="Tsuzuki M."/>
            <person name="Ueda T."/>
            <person name="Umeda M."/>
            <person name="Ward J.M."/>
            <person name="Watanabe Y."/>
            <person name="Yazaki K."/>
            <person name="Yokoyama R."/>
            <person name="Yoshitake Y."/>
            <person name="Yotsui I."/>
            <person name="Zachgo S."/>
            <person name="Schmutz J."/>
        </authorList>
    </citation>
    <scope>NUCLEOTIDE SEQUENCE [LARGE SCALE GENOMIC DNA]</scope>
    <source>
        <strain evidence="3">Tak-1</strain>
    </source>
</reference>
<dbReference type="PANTHER" id="PTHR34466">
    <property type="entry name" value="OS11G0129800 PROTEIN"/>
    <property type="match status" value="1"/>
</dbReference>
<keyword evidence="3" id="KW-1185">Reference proteome</keyword>
<evidence type="ECO:0000313" key="3">
    <source>
        <dbReference type="Proteomes" id="UP000244005"/>
    </source>
</evidence>